<keyword evidence="2" id="KW-1185">Reference proteome</keyword>
<accession>A0AC61RGY4</accession>
<dbReference type="Proteomes" id="UP000306319">
    <property type="component" value="Unassembled WGS sequence"/>
</dbReference>
<evidence type="ECO:0000313" key="1">
    <source>
        <dbReference type="EMBL" id="TGY77381.1"/>
    </source>
</evidence>
<name>A0AC61RGY4_9BACT</name>
<reference evidence="1" key="1">
    <citation type="submission" date="2019-04" db="EMBL/GenBank/DDBJ databases">
        <title>Microbes associate with the intestines of laboratory mice.</title>
        <authorList>
            <person name="Navarre W."/>
            <person name="Wong E."/>
            <person name="Huang K."/>
            <person name="Tropini C."/>
            <person name="Ng K."/>
            <person name="Yu B."/>
        </authorList>
    </citation>
    <scope>NUCLEOTIDE SEQUENCE</scope>
    <source>
        <strain evidence="1">NM04_E33</strain>
    </source>
</reference>
<protein>
    <submittedName>
        <fullName evidence="1">Radical SAM protein</fullName>
    </submittedName>
</protein>
<gene>
    <name evidence="1" type="ORF">E5331_15060</name>
</gene>
<sequence>MTIWSREDQYYLMILPTYQCNLRCWYCVQDHENLWMSDEVFKRIKKRIVSKLNDPSIKSFHLSWFGGEPLLSFDKVVMMTSFAKDLACKLDKSFSCAITTNGILLDPHKIEILRQCGVDSYQITIDGKQSYHDAVRNLPNASSFDIILKNVDEIAKHTHCTLRFNYTHENLHPDAVIRDIDDRLSQGSRKNITFMPYKVWQEASQSISQEDIDRLYYKAQLIGLTPKLPRSGTCYADQKHFDCIFPDGRVEKCDNNPIATTKGTLTDNGDIIWEGGIPASHIPVHKVEDTECSNCGYFPICGGPCEPKRNEMFKNYGKLICQYDDTDKYMRDIIRNIVKNSKQIKNVISQREEM</sequence>
<proteinExistence type="predicted"/>
<evidence type="ECO:0000313" key="2">
    <source>
        <dbReference type="Proteomes" id="UP000306319"/>
    </source>
</evidence>
<comment type="caution">
    <text evidence="1">The sequence shown here is derived from an EMBL/GenBank/DDBJ whole genome shotgun (WGS) entry which is preliminary data.</text>
</comment>
<dbReference type="EMBL" id="SRYB01000026">
    <property type="protein sequence ID" value="TGY77381.1"/>
    <property type="molecule type" value="Genomic_DNA"/>
</dbReference>
<organism evidence="1 2">
    <name type="scientific">Lepagella muris</name>
    <dbReference type="NCBI Taxonomy" id="3032870"/>
    <lineage>
        <taxon>Bacteria</taxon>
        <taxon>Pseudomonadati</taxon>
        <taxon>Bacteroidota</taxon>
        <taxon>Bacteroidia</taxon>
        <taxon>Bacteroidales</taxon>
        <taxon>Muribaculaceae</taxon>
        <taxon>Lepagella</taxon>
    </lineage>
</organism>